<dbReference type="EMBL" id="QXEV01000024">
    <property type="protein sequence ID" value="RIA65036.1"/>
    <property type="molecule type" value="Genomic_DNA"/>
</dbReference>
<evidence type="ECO:0000313" key="3">
    <source>
        <dbReference type="EMBL" id="RIA65036.1"/>
    </source>
</evidence>
<evidence type="ECO:0000256" key="1">
    <source>
        <dbReference type="SAM" id="Phobius"/>
    </source>
</evidence>
<keyword evidence="1" id="KW-0812">Transmembrane</keyword>
<reference evidence="3 4" key="1">
    <citation type="submission" date="2018-08" db="EMBL/GenBank/DDBJ databases">
        <title>Genomic Encyclopedia of Archaeal and Bacterial Type Strains, Phase II (KMG-II): from individual species to whole genera.</title>
        <authorList>
            <person name="Goeker M."/>
        </authorList>
    </citation>
    <scope>NUCLEOTIDE SEQUENCE [LARGE SCALE GENOMIC DNA]</scope>
    <source>
        <strain evidence="3 4">ATCC 27112</strain>
    </source>
</reference>
<dbReference type="PANTHER" id="PTHR38731:SF1">
    <property type="entry name" value="FECR PROTEIN DOMAIN-CONTAINING PROTEIN"/>
    <property type="match status" value="1"/>
</dbReference>
<proteinExistence type="predicted"/>
<dbReference type="InterPro" id="IPR006860">
    <property type="entry name" value="FecR"/>
</dbReference>
<comment type="caution">
    <text evidence="3">The sequence shown here is derived from an EMBL/GenBank/DDBJ whole genome shotgun (WGS) entry which is preliminary data.</text>
</comment>
<name>A0A397QVT5_9MOLU</name>
<protein>
    <submittedName>
        <fullName evidence="3">FecR family protein</fullName>
    </submittedName>
</protein>
<dbReference type="PANTHER" id="PTHR38731">
    <property type="entry name" value="LIPL45-RELATED LIPOPROTEIN-RELATED"/>
    <property type="match status" value="1"/>
</dbReference>
<keyword evidence="1" id="KW-0472">Membrane</keyword>
<dbReference type="Pfam" id="PF04773">
    <property type="entry name" value="FecR"/>
    <property type="match status" value="1"/>
</dbReference>
<dbReference type="AlphaFoldDB" id="A0A397QVT5"/>
<feature type="domain" description="FecR protein" evidence="2">
    <location>
        <begin position="79"/>
        <end position="163"/>
    </location>
</feature>
<accession>A0A397QVT5</accession>
<keyword evidence="1" id="KW-1133">Transmembrane helix</keyword>
<dbReference type="InParanoid" id="A0A397QVT5"/>
<gene>
    <name evidence="3" type="ORF">EI71_01636</name>
</gene>
<dbReference type="OrthoDB" id="2031103at2"/>
<keyword evidence="4" id="KW-1185">Reference proteome</keyword>
<dbReference type="RefSeq" id="WP_119016729.1">
    <property type="nucleotide sequence ID" value="NZ_QXEV01000024.1"/>
</dbReference>
<feature type="transmembrane region" description="Helical" evidence="1">
    <location>
        <begin position="7"/>
        <end position="29"/>
    </location>
</feature>
<dbReference type="Proteomes" id="UP000266506">
    <property type="component" value="Unassembled WGS sequence"/>
</dbReference>
<sequence length="959" mass="107887">MSKKKLIIIISSITAAIVAAVAIVLAIVLSNKSGENTDLNYLDSARTIKIVELEGNATVTDEKETINCFKGMNLYNGDTVDVLENSVLVIKFDEDKYVYIGENSKINLKSQGKNSYKTNIFVEKGVVLAEIQKPLGEDEEFFLSSNNSVMAVRGTIFGVTVKEVGNEYVQTYSVYKGVTELYVFDKLGDELIQGKLTDISNSKIELTVPKDKVLEQETFDDLLGNWLDNKVEQFDNSEAANEKLEEVEITVGKPSKEDYQDVMDKIGDSSVSYSAIEYNVEGYFGAYDGEAHSITLKTETQGATVQYKDDENGIYKDEMPKFTLPGSYRVYFKISCEGYSDKEDYSVVQITKADLLVEYDNIPSQGLVAGMSVNNALGRFNLFDYVVIKGVDKDANEILKATFTSEDTLLEGTNSYKVNVVLPDTIKNCYNDLVLDITLNAATITLYQTDLINNNYVDLDNATKFNKFSGVAESELFANPVFYVGDQLMSGYNSYEFSYPYKTDGYYELKNGINEVNVLFSYEDYDIKAKVTFNLYDYRDEESIVIEEDGFSVVKLAEDVYYFNTNDMPTSNNKYQISSVYLLEHLGLNDFPGYINLPTDVLDNNSANYQMDNSYVLEFNIDDTSLVELVLFPNNESKGAIKYLSIYFSKDAPSGYPEFEFTNSFAFLPNSNIDFIISDLPVKYSFDDNTYQENISISELGEYNIYYRVGDTVVAKGIKTITITNGFITIDPNVQNLISGTRILSNDNDLTVMYYDNTLGGGDGGYEAISSTDNSTISSFDDIYEIYTGIIKNSKYYNSVTNEELEVEVFVSEKKANSADFSYEVVSSGYISLQETVSFEFTNVAEFDQKNQQYIGDIEYINGSIYVINPQDKTVSLSEIDEVYASRVAYSLEDIDTYEAEFEISYSIDGGKTWSKDVPVLTEVGEYDVYQIYQITYLNDDVEVGPKTIVKIQHITITE</sequence>
<evidence type="ECO:0000313" key="4">
    <source>
        <dbReference type="Proteomes" id="UP000266506"/>
    </source>
</evidence>
<organism evidence="3 4">
    <name type="scientific">Anaeroplasma bactoclasticum</name>
    <dbReference type="NCBI Taxonomy" id="2088"/>
    <lineage>
        <taxon>Bacteria</taxon>
        <taxon>Bacillati</taxon>
        <taxon>Mycoplasmatota</taxon>
        <taxon>Mollicutes</taxon>
        <taxon>Anaeroplasmatales</taxon>
        <taxon>Anaeroplasmataceae</taxon>
        <taxon>Anaeroplasma</taxon>
    </lineage>
</organism>
<evidence type="ECO:0000259" key="2">
    <source>
        <dbReference type="Pfam" id="PF04773"/>
    </source>
</evidence>